<feature type="transmembrane region" description="Helical" evidence="8">
    <location>
        <begin position="396"/>
        <end position="415"/>
    </location>
</feature>
<feature type="transmembrane region" description="Helical" evidence="8">
    <location>
        <begin position="27"/>
        <end position="44"/>
    </location>
</feature>
<keyword evidence="7 8" id="KW-0472">Membrane</keyword>
<organism evidence="9 10">
    <name type="scientific">Photobacterium sanguinicancri</name>
    <dbReference type="NCBI Taxonomy" id="875932"/>
    <lineage>
        <taxon>Bacteria</taxon>
        <taxon>Pseudomonadati</taxon>
        <taxon>Pseudomonadota</taxon>
        <taxon>Gammaproteobacteria</taxon>
        <taxon>Vibrionales</taxon>
        <taxon>Vibrionaceae</taxon>
        <taxon>Photobacterium</taxon>
    </lineage>
</organism>
<feature type="transmembrane region" description="Helical" evidence="8">
    <location>
        <begin position="197"/>
        <end position="216"/>
    </location>
</feature>
<comment type="similarity">
    <text evidence="2">Belongs to the DcuC/DcuD transporter (TC 2.A.61) family.</text>
</comment>
<feature type="transmembrane region" description="Helical" evidence="8">
    <location>
        <begin position="76"/>
        <end position="94"/>
    </location>
</feature>
<evidence type="ECO:0000256" key="1">
    <source>
        <dbReference type="ARBA" id="ARBA00004651"/>
    </source>
</evidence>
<keyword evidence="4" id="KW-1003">Cell membrane</keyword>
<keyword evidence="6 8" id="KW-1133">Transmembrane helix</keyword>
<proteinExistence type="inferred from homology"/>
<reference evidence="9 10" key="1">
    <citation type="journal article" date="2016" name="Antonie Van Leeuwenhoek">
        <title>Photobacterium sanguinicancri sp. nov. isolated from marine animals.</title>
        <authorList>
            <person name="Gomez-Gil B."/>
            <person name="Roque A."/>
            <person name="Rotllant G."/>
            <person name="Romalde J.L."/>
            <person name="Doce A."/>
            <person name="Eggermont M."/>
            <person name="Defoirdt T."/>
        </authorList>
    </citation>
    <scope>NUCLEOTIDE SEQUENCE [LARGE SCALE GENOMIC DNA]</scope>
    <source>
        <strain evidence="9 10">CAIM 1827</strain>
    </source>
</reference>
<dbReference type="InterPro" id="IPR018385">
    <property type="entry name" value="C4_dicarb_anaerob_car-like"/>
</dbReference>
<feature type="transmembrane region" description="Helical" evidence="8">
    <location>
        <begin position="362"/>
        <end position="390"/>
    </location>
</feature>
<keyword evidence="10" id="KW-1185">Reference proteome</keyword>
<dbReference type="PANTHER" id="PTHR42002">
    <property type="entry name" value="ANAEROBIC C4-DICARBOXYLATE TRANSPORTER DCUC-RELATED"/>
    <property type="match status" value="1"/>
</dbReference>
<evidence type="ECO:0000256" key="2">
    <source>
        <dbReference type="ARBA" id="ARBA00005275"/>
    </source>
</evidence>
<dbReference type="NCBIfam" id="TIGR00771">
    <property type="entry name" value="DcuC"/>
    <property type="match status" value="1"/>
</dbReference>
<feature type="transmembrane region" description="Helical" evidence="8">
    <location>
        <begin position="253"/>
        <end position="272"/>
    </location>
</feature>
<keyword evidence="5 8" id="KW-0812">Transmembrane</keyword>
<dbReference type="PANTHER" id="PTHR42002:SF2">
    <property type="entry name" value="ANAEROBIC C4-DICARBOXYLATE TRANSPORTER DCUC-RELATED"/>
    <property type="match status" value="1"/>
</dbReference>
<sequence>MLSIIIALIVTGFVTMFVLKGYKAQAILMAGGIVLMIAAMLIGQDLPLPESASTGSQWLDVFQFIKNTFSSQSAGLGLKIMAIAGFAFYMHEIGASESLVRVLTRPLARIKHMPYFFMAMCFIIGEFLSIFITSASGLGVLLMVTLYPLMRSVGLSRLSACAPIATAVAVEMGPGQGNVNFAAEIIGIDVVDYVVQYQLVVAAAALITIALLHVVIQKYFDVKAGHIASEHRHLADQTEDSQSSTTGEDGQPLAPTIYAILPVIPLVLIFTFSKLMISSIKMDVTTAMFVSIVITLFFEYFRRGNAKKVIDSIQIFFDGMGRQFANVVTFIVAGQTFAQGLKTIGAIDVIVNAAETAGFGPVLMTIVMVGIIMVSAILMGSGNAAFFSFANLVPDIAAKMGIAPVVMLLPMQFVAGMSRNISPIAPNMVAIAGVAEVSPFELAKRTAVPMLGGIIISVFISITSF</sequence>
<dbReference type="Pfam" id="PF03606">
    <property type="entry name" value="DcuC"/>
    <property type="match status" value="1"/>
</dbReference>
<feature type="transmembrane region" description="Helical" evidence="8">
    <location>
        <begin position="6"/>
        <end position="22"/>
    </location>
</feature>
<dbReference type="RefSeq" id="WP_094957454.1">
    <property type="nucleotide sequence ID" value="NZ_NOIF01000084.1"/>
</dbReference>
<evidence type="ECO:0000256" key="6">
    <source>
        <dbReference type="ARBA" id="ARBA00022989"/>
    </source>
</evidence>
<dbReference type="Proteomes" id="UP000215999">
    <property type="component" value="Unassembled WGS sequence"/>
</dbReference>
<evidence type="ECO:0000256" key="7">
    <source>
        <dbReference type="ARBA" id="ARBA00023136"/>
    </source>
</evidence>
<evidence type="ECO:0000313" key="9">
    <source>
        <dbReference type="EMBL" id="OZS43374.1"/>
    </source>
</evidence>
<evidence type="ECO:0000256" key="4">
    <source>
        <dbReference type="ARBA" id="ARBA00022475"/>
    </source>
</evidence>
<dbReference type="InterPro" id="IPR004669">
    <property type="entry name" value="C4_dicarb_anaerob_car"/>
</dbReference>
<comment type="subcellular location">
    <subcellularLocation>
        <location evidence="1">Cell membrane</location>
        <topology evidence="1">Multi-pass membrane protein</topology>
    </subcellularLocation>
</comment>
<protein>
    <submittedName>
        <fullName evidence="9">C4-dicarboxylate ABC transporter</fullName>
    </submittedName>
</protein>
<evidence type="ECO:0000313" key="10">
    <source>
        <dbReference type="Proteomes" id="UP000215999"/>
    </source>
</evidence>
<dbReference type="NCBIfam" id="NF037994">
    <property type="entry name" value="DcuC_1"/>
    <property type="match status" value="1"/>
</dbReference>
<name>A0ABX4FWX8_9GAMM</name>
<dbReference type="EMBL" id="NOIF01000084">
    <property type="protein sequence ID" value="OZS43374.1"/>
    <property type="molecule type" value="Genomic_DNA"/>
</dbReference>
<gene>
    <name evidence="9" type="ORF">ASV53_13530</name>
</gene>
<evidence type="ECO:0000256" key="3">
    <source>
        <dbReference type="ARBA" id="ARBA00022448"/>
    </source>
</evidence>
<feature type="transmembrane region" description="Helical" evidence="8">
    <location>
        <begin position="447"/>
        <end position="464"/>
    </location>
</feature>
<evidence type="ECO:0000256" key="8">
    <source>
        <dbReference type="SAM" id="Phobius"/>
    </source>
</evidence>
<accession>A0ABX4FWX8</accession>
<keyword evidence="3" id="KW-0813">Transport</keyword>
<feature type="transmembrane region" description="Helical" evidence="8">
    <location>
        <begin position="115"/>
        <end position="147"/>
    </location>
</feature>
<feature type="transmembrane region" description="Helical" evidence="8">
    <location>
        <begin position="284"/>
        <end position="301"/>
    </location>
</feature>
<comment type="caution">
    <text evidence="9">The sequence shown here is derived from an EMBL/GenBank/DDBJ whole genome shotgun (WGS) entry which is preliminary data.</text>
</comment>
<evidence type="ECO:0000256" key="5">
    <source>
        <dbReference type="ARBA" id="ARBA00022692"/>
    </source>
</evidence>